<comment type="similarity">
    <text evidence="2">Belongs to the ERCC1/RAD10/SWI10 family.</text>
</comment>
<evidence type="ECO:0000259" key="8">
    <source>
        <dbReference type="Pfam" id="PF03834"/>
    </source>
</evidence>
<accession>A0A4T0WZN0</accession>
<keyword evidence="4" id="KW-0238">DNA-binding</keyword>
<evidence type="ECO:0000256" key="4">
    <source>
        <dbReference type="ARBA" id="ARBA00023125"/>
    </source>
</evidence>
<dbReference type="CDD" id="cd22325">
    <property type="entry name" value="ERCC1_C-like"/>
    <property type="match status" value="1"/>
</dbReference>
<dbReference type="PANTHER" id="PTHR12749">
    <property type="entry name" value="EXCISION REPAIR CROSS-COMPLEMENTING 1 ERCC1"/>
    <property type="match status" value="1"/>
</dbReference>
<keyword evidence="3" id="KW-0227">DNA damage</keyword>
<keyword evidence="5" id="KW-0234">DNA repair</keyword>
<evidence type="ECO:0000313" key="9">
    <source>
        <dbReference type="EMBL" id="TID23952.1"/>
    </source>
</evidence>
<comment type="subcellular location">
    <subcellularLocation>
        <location evidence="1">Nucleus</location>
    </subcellularLocation>
</comment>
<gene>
    <name evidence="9" type="ORF">CANINC_003113</name>
</gene>
<protein>
    <recommendedName>
        <fullName evidence="8">ERCC1-like central domain-containing protein</fullName>
    </recommendedName>
</protein>
<dbReference type="GO" id="GO:0003697">
    <property type="term" value="F:single-stranded DNA binding"/>
    <property type="evidence" value="ECO:0007669"/>
    <property type="project" value="TreeGrafter"/>
</dbReference>
<keyword evidence="10" id="KW-1185">Reference proteome</keyword>
<dbReference type="STRING" id="52247.A0A4T0WZN0"/>
<evidence type="ECO:0000256" key="2">
    <source>
        <dbReference type="ARBA" id="ARBA00008283"/>
    </source>
</evidence>
<dbReference type="AlphaFoldDB" id="A0A4T0WZN0"/>
<dbReference type="GO" id="GO:0070914">
    <property type="term" value="P:UV-damage excision repair"/>
    <property type="evidence" value="ECO:0007669"/>
    <property type="project" value="TreeGrafter"/>
</dbReference>
<name>A0A4T0WZN0_9ASCO</name>
<dbReference type="GO" id="GO:0006312">
    <property type="term" value="P:mitotic recombination"/>
    <property type="evidence" value="ECO:0007669"/>
    <property type="project" value="TreeGrafter"/>
</dbReference>
<dbReference type="Gene3D" id="1.10.150.20">
    <property type="entry name" value="5' to 3' exonuclease, C-terminal subdomain"/>
    <property type="match status" value="1"/>
</dbReference>
<dbReference type="NCBIfam" id="TIGR00597">
    <property type="entry name" value="rad10"/>
    <property type="match status" value="1"/>
</dbReference>
<dbReference type="Gene3D" id="3.40.50.10130">
    <property type="match status" value="1"/>
</dbReference>
<dbReference type="Proteomes" id="UP000307173">
    <property type="component" value="Unassembled WGS sequence"/>
</dbReference>
<evidence type="ECO:0000256" key="3">
    <source>
        <dbReference type="ARBA" id="ARBA00022763"/>
    </source>
</evidence>
<evidence type="ECO:0000313" key="10">
    <source>
        <dbReference type="Proteomes" id="UP000307173"/>
    </source>
</evidence>
<evidence type="ECO:0000256" key="1">
    <source>
        <dbReference type="ARBA" id="ARBA00004123"/>
    </source>
</evidence>
<dbReference type="InterPro" id="IPR004579">
    <property type="entry name" value="ERCC1/RAD10/SWI10"/>
</dbReference>
<feature type="region of interest" description="Disordered" evidence="7">
    <location>
        <begin position="30"/>
        <end position="55"/>
    </location>
</feature>
<dbReference type="InterPro" id="IPR010994">
    <property type="entry name" value="RuvA_2-like"/>
</dbReference>
<dbReference type="GO" id="GO:0000110">
    <property type="term" value="C:nucleotide-excision repair factor 1 complex"/>
    <property type="evidence" value="ECO:0007669"/>
    <property type="project" value="TreeGrafter"/>
</dbReference>
<keyword evidence="6" id="KW-0539">Nucleus</keyword>
<dbReference type="SUPFAM" id="SSF52980">
    <property type="entry name" value="Restriction endonuclease-like"/>
    <property type="match status" value="1"/>
</dbReference>
<feature type="region of interest" description="Disordered" evidence="7">
    <location>
        <begin position="68"/>
        <end position="108"/>
    </location>
</feature>
<dbReference type="InterPro" id="IPR011335">
    <property type="entry name" value="Restrct_endonuc-II-like"/>
</dbReference>
<dbReference type="OrthoDB" id="10262814at2759"/>
<dbReference type="EMBL" id="SELW01000512">
    <property type="protein sequence ID" value="TID23952.1"/>
    <property type="molecule type" value="Genomic_DNA"/>
</dbReference>
<organism evidence="9 10">
    <name type="scientific">Pichia inconspicua</name>
    <dbReference type="NCBI Taxonomy" id="52247"/>
    <lineage>
        <taxon>Eukaryota</taxon>
        <taxon>Fungi</taxon>
        <taxon>Dikarya</taxon>
        <taxon>Ascomycota</taxon>
        <taxon>Saccharomycotina</taxon>
        <taxon>Pichiomycetes</taxon>
        <taxon>Pichiales</taxon>
        <taxon>Pichiaceae</taxon>
        <taxon>Pichia</taxon>
    </lineage>
</organism>
<dbReference type="PANTHER" id="PTHR12749:SF0">
    <property type="entry name" value="DNA EXCISION REPAIR PROTEIN ERCC-1"/>
    <property type="match status" value="1"/>
</dbReference>
<dbReference type="GO" id="GO:0006302">
    <property type="term" value="P:double-strand break repair"/>
    <property type="evidence" value="ECO:0007669"/>
    <property type="project" value="UniProtKB-ARBA"/>
</dbReference>
<feature type="domain" description="ERCC1-like central" evidence="8">
    <location>
        <begin position="134"/>
        <end position="248"/>
    </location>
</feature>
<reference evidence="9 10" key="1">
    <citation type="journal article" date="2019" name="Front. Genet.">
        <title>Whole-Genome Sequencing of the Opportunistic Yeast Pathogen Candida inconspicua Uncovers Its Hybrid Origin.</title>
        <authorList>
            <person name="Mixao V."/>
            <person name="Hansen A.P."/>
            <person name="Saus E."/>
            <person name="Boekhout T."/>
            <person name="Lass-Florl C."/>
            <person name="Gabaldon T."/>
        </authorList>
    </citation>
    <scope>NUCLEOTIDE SEQUENCE [LARGE SCALE GENOMIC DNA]</scope>
    <source>
        <strain evidence="9 10">CBS 180</strain>
    </source>
</reference>
<evidence type="ECO:0000256" key="6">
    <source>
        <dbReference type="ARBA" id="ARBA00023242"/>
    </source>
</evidence>
<comment type="caution">
    <text evidence="9">The sequence shown here is derived from an EMBL/GenBank/DDBJ whole genome shotgun (WGS) entry which is preliminary data.</text>
</comment>
<dbReference type="Pfam" id="PF03834">
    <property type="entry name" value="Rad10"/>
    <property type="match status" value="1"/>
</dbReference>
<dbReference type="GO" id="GO:0003684">
    <property type="term" value="F:damaged DNA binding"/>
    <property type="evidence" value="ECO:0007669"/>
    <property type="project" value="InterPro"/>
</dbReference>
<evidence type="ECO:0000256" key="5">
    <source>
        <dbReference type="ARBA" id="ARBA00023204"/>
    </source>
</evidence>
<dbReference type="SUPFAM" id="SSF47781">
    <property type="entry name" value="RuvA domain 2-like"/>
    <property type="match status" value="1"/>
</dbReference>
<evidence type="ECO:0000256" key="7">
    <source>
        <dbReference type="SAM" id="MobiDB-lite"/>
    </source>
</evidence>
<proteinExistence type="inferred from homology"/>
<dbReference type="InterPro" id="IPR047260">
    <property type="entry name" value="ERCC1-like_central_dom"/>
</dbReference>
<dbReference type="GO" id="GO:0070522">
    <property type="term" value="C:ERCC4-ERCC1 complex"/>
    <property type="evidence" value="ECO:0007669"/>
    <property type="project" value="TreeGrafter"/>
</dbReference>
<sequence length="345" mass="38466">MAEKNGGIDGNKEESMSGVMAAIAKMRQEMQVKPDANKGRAGEANETNKRQKVDLPPRIEKPRITSVLPSELPPRVPKPIIDSANKDNKVSTPVTDSSHLPLPPKKNILGVDNRRRKISPSSSSDYNLHTFSRIQVARSQTGNPILEYLPFYQTNTKIRDVDYVINSKCVALFLSLKYHKLHPEYIYNKLKKVTYNHEDTIRVLLVLVDISDFQDVIRELNKIALYNKLSLIVAWSNEQCATYLQNLKSVEKETSKKIIQGSRSKDEEVLANDTNYLERVIDVISSVKSVSQTNAKSLIAKHGSVRAVIAASPDDLSAIDGLGPLKVDRLMRAFNDPFLGGGQSS</sequence>